<feature type="compositionally biased region" description="Pro residues" evidence="11">
    <location>
        <begin position="535"/>
        <end position="544"/>
    </location>
</feature>
<dbReference type="PROSITE" id="PS50835">
    <property type="entry name" value="IG_LIKE"/>
    <property type="match status" value="1"/>
</dbReference>
<dbReference type="PANTHER" id="PTHR23037">
    <property type="entry name" value="CYTOKINE RECEPTOR"/>
    <property type="match status" value="1"/>
</dbReference>
<dbReference type="InterPro" id="IPR015321">
    <property type="entry name" value="TypeI_recpt_CBD"/>
</dbReference>
<feature type="compositionally biased region" description="Low complexity" evidence="11">
    <location>
        <begin position="123"/>
        <end position="136"/>
    </location>
</feature>
<evidence type="ECO:0000256" key="4">
    <source>
        <dbReference type="ARBA" id="ARBA00022729"/>
    </source>
</evidence>
<dbReference type="Proteomes" id="UP001488805">
    <property type="component" value="Unassembled WGS sequence"/>
</dbReference>
<evidence type="ECO:0000256" key="1">
    <source>
        <dbReference type="ARBA" id="ARBA00004479"/>
    </source>
</evidence>
<feature type="chain" id="PRO_5043777292" description="Interleukin 6 receptor" evidence="13">
    <location>
        <begin position="19"/>
        <end position="600"/>
    </location>
</feature>
<comment type="similarity">
    <text evidence="2">Belongs to the type I cytokine receptor family. Type 3 subfamily.</text>
</comment>
<evidence type="ECO:0000256" key="13">
    <source>
        <dbReference type="SAM" id="SignalP"/>
    </source>
</evidence>
<dbReference type="Pfam" id="PF09240">
    <property type="entry name" value="IL6Ra-bind"/>
    <property type="match status" value="1"/>
</dbReference>
<dbReference type="GO" id="GO:0016064">
    <property type="term" value="P:immunoglobulin mediated immune response"/>
    <property type="evidence" value="ECO:0007669"/>
    <property type="project" value="TreeGrafter"/>
</dbReference>
<dbReference type="CDD" id="cd00096">
    <property type="entry name" value="Ig"/>
    <property type="match status" value="1"/>
</dbReference>
<dbReference type="SMART" id="SM00060">
    <property type="entry name" value="FN3"/>
    <property type="match status" value="1"/>
</dbReference>
<dbReference type="InterPro" id="IPR036116">
    <property type="entry name" value="FN3_sf"/>
</dbReference>
<keyword evidence="17" id="KW-1185">Reference proteome</keyword>
<organism evidence="16 17">
    <name type="scientific">Zoarces viviparus</name>
    <name type="common">Viviparous eelpout</name>
    <name type="synonym">Blennius viviparus</name>
    <dbReference type="NCBI Taxonomy" id="48416"/>
    <lineage>
        <taxon>Eukaryota</taxon>
        <taxon>Metazoa</taxon>
        <taxon>Chordata</taxon>
        <taxon>Craniata</taxon>
        <taxon>Vertebrata</taxon>
        <taxon>Euteleostomi</taxon>
        <taxon>Actinopterygii</taxon>
        <taxon>Neopterygii</taxon>
        <taxon>Teleostei</taxon>
        <taxon>Neoteleostei</taxon>
        <taxon>Acanthomorphata</taxon>
        <taxon>Eupercaria</taxon>
        <taxon>Perciformes</taxon>
        <taxon>Cottioidei</taxon>
        <taxon>Zoarcales</taxon>
        <taxon>Zoarcidae</taxon>
        <taxon>Zoarcinae</taxon>
        <taxon>Zoarces</taxon>
    </lineage>
</organism>
<comment type="subcellular location">
    <subcellularLocation>
        <location evidence="1">Membrane</location>
        <topology evidence="1">Single-pass type I membrane protein</topology>
    </subcellularLocation>
</comment>
<accession>A0AAW1DUE8</accession>
<evidence type="ECO:0000256" key="11">
    <source>
        <dbReference type="SAM" id="MobiDB-lite"/>
    </source>
</evidence>
<feature type="compositionally biased region" description="Polar residues" evidence="11">
    <location>
        <begin position="103"/>
        <end position="115"/>
    </location>
</feature>
<keyword evidence="5 12" id="KW-1133">Transmembrane helix</keyword>
<dbReference type="InterPro" id="IPR036179">
    <property type="entry name" value="Ig-like_dom_sf"/>
</dbReference>
<evidence type="ECO:0000259" key="15">
    <source>
        <dbReference type="PROSITE" id="PS50853"/>
    </source>
</evidence>
<evidence type="ECO:0000256" key="6">
    <source>
        <dbReference type="ARBA" id="ARBA00023136"/>
    </source>
</evidence>
<evidence type="ECO:0000256" key="5">
    <source>
        <dbReference type="ARBA" id="ARBA00022989"/>
    </source>
</evidence>
<dbReference type="Gene3D" id="2.60.40.10">
    <property type="entry name" value="Immunoglobulins"/>
    <property type="match status" value="3"/>
</dbReference>
<dbReference type="InterPro" id="IPR007110">
    <property type="entry name" value="Ig-like_dom"/>
</dbReference>
<gene>
    <name evidence="16" type="ORF">VZT92_027312</name>
</gene>
<dbReference type="Pfam" id="PF00041">
    <property type="entry name" value="fn3"/>
    <property type="match status" value="1"/>
</dbReference>
<name>A0AAW1DUE8_ZOAVI</name>
<dbReference type="InterPro" id="IPR003599">
    <property type="entry name" value="Ig_sub"/>
</dbReference>
<keyword evidence="10" id="KW-0393">Immunoglobulin domain</keyword>
<evidence type="ECO:0000259" key="14">
    <source>
        <dbReference type="PROSITE" id="PS50835"/>
    </source>
</evidence>
<evidence type="ECO:0000256" key="12">
    <source>
        <dbReference type="SAM" id="Phobius"/>
    </source>
</evidence>
<keyword evidence="3 12" id="KW-0812">Transmembrane</keyword>
<protein>
    <recommendedName>
        <fullName evidence="18">Interleukin 6 receptor</fullName>
    </recommendedName>
</protein>
<evidence type="ECO:0000256" key="3">
    <source>
        <dbReference type="ARBA" id="ARBA00022692"/>
    </source>
</evidence>
<keyword evidence="4 13" id="KW-0732">Signal</keyword>
<dbReference type="CDD" id="cd00063">
    <property type="entry name" value="FN3"/>
    <property type="match status" value="1"/>
</dbReference>
<dbReference type="GO" id="GO:0009897">
    <property type="term" value="C:external side of plasma membrane"/>
    <property type="evidence" value="ECO:0007669"/>
    <property type="project" value="TreeGrafter"/>
</dbReference>
<dbReference type="PANTHER" id="PTHR23037:SF22">
    <property type="entry name" value="CYTOKINE RECEPTOR COMMON SUBUNIT BETA"/>
    <property type="match status" value="1"/>
</dbReference>
<feature type="transmembrane region" description="Helical" evidence="12">
    <location>
        <begin position="491"/>
        <end position="511"/>
    </location>
</feature>
<dbReference type="PROSITE" id="PS01354">
    <property type="entry name" value="HEMATOPO_REC_L_F3"/>
    <property type="match status" value="1"/>
</dbReference>
<dbReference type="SUPFAM" id="SSF49265">
    <property type="entry name" value="Fibronectin type III"/>
    <property type="match status" value="2"/>
</dbReference>
<evidence type="ECO:0000313" key="16">
    <source>
        <dbReference type="EMBL" id="KAK9513809.1"/>
    </source>
</evidence>
<dbReference type="SUPFAM" id="SSF48726">
    <property type="entry name" value="Immunoglobulin"/>
    <property type="match status" value="1"/>
</dbReference>
<keyword evidence="7" id="KW-1015">Disulfide bond</keyword>
<evidence type="ECO:0008006" key="18">
    <source>
        <dbReference type="Google" id="ProtNLM"/>
    </source>
</evidence>
<dbReference type="InterPro" id="IPR013783">
    <property type="entry name" value="Ig-like_fold"/>
</dbReference>
<feature type="domain" description="Ig-like" evidence="14">
    <location>
        <begin position="179"/>
        <end position="222"/>
    </location>
</feature>
<evidence type="ECO:0000256" key="7">
    <source>
        <dbReference type="ARBA" id="ARBA00023157"/>
    </source>
</evidence>
<feature type="domain" description="Fibronectin type-III" evidence="15">
    <location>
        <begin position="343"/>
        <end position="448"/>
    </location>
</feature>
<dbReference type="InterPro" id="IPR003530">
    <property type="entry name" value="Hematopoietin_rcpt_L_F3_CS"/>
</dbReference>
<evidence type="ECO:0000256" key="8">
    <source>
        <dbReference type="ARBA" id="ARBA00023170"/>
    </source>
</evidence>
<sequence>MRGFLPLLCVLCAAHVQGIFDGTCPRKDPPPGLLVVSLGSKLVLTCSGGVEVNGVKVSVHTNSSNNRRGSSFNATPTTINIISKPGVLMKSKTHTLKNPVSEGYQSNSKSAGESRSPGRTETGHTASTTTHTVRPTNASRLRKVESDREAEEMDGVGDYEEEEGAEEGSRVTRGIKSRLQWKRNGRTVGKGDRDWGEITFDRSGASLSLSSVRLTDSGRYTCHHRGRERFSLKLNVADPPENPSLSCYKRSPSSKIRCEWVPQKPVTVWPNCSLLLSKSPTDAFLRSQCSYSSRRSRCWCALEHNEDEQRTLHMAYLCVTSITGNATSALLHFLPLSILKPDPPSYVTVRQEEGQEMRMTVTWGMPNSWKPQDNYYELIYEIKYRPHISLLYHGQIQKLKKRSYTITDAMPGVEYLIQLRTKEEYDGQWSDWSEPVYASSWLFTTAKGSKDDLSATMFPVYTDNEGSSDTDDDVFEVPEPVQSGAEVLRHVIMWISVSLSLLSVILAAYIFRHKDRFMPKLQRLSVVIHCGDSPRPLPSAPTPPEGQSLVTFAPPPHYKKNPQREVEEEGEENEEEQRLKERVEAMHFNNTSYFFLHRDS</sequence>
<feature type="compositionally biased region" description="Acidic residues" evidence="11">
    <location>
        <begin position="148"/>
        <end position="166"/>
    </location>
</feature>
<dbReference type="GO" id="GO:0004896">
    <property type="term" value="F:cytokine receptor activity"/>
    <property type="evidence" value="ECO:0007669"/>
    <property type="project" value="InterPro"/>
</dbReference>
<dbReference type="PROSITE" id="PS50853">
    <property type="entry name" value="FN3"/>
    <property type="match status" value="1"/>
</dbReference>
<evidence type="ECO:0000313" key="17">
    <source>
        <dbReference type="Proteomes" id="UP001488805"/>
    </source>
</evidence>
<comment type="caution">
    <text evidence="16">The sequence shown here is derived from an EMBL/GenBank/DDBJ whole genome shotgun (WGS) entry which is preliminary data.</text>
</comment>
<keyword evidence="9" id="KW-0325">Glycoprotein</keyword>
<feature type="region of interest" description="Disordered" evidence="11">
    <location>
        <begin position="535"/>
        <end position="578"/>
    </location>
</feature>
<reference evidence="16 17" key="1">
    <citation type="journal article" date="2024" name="Genome Biol. Evol.">
        <title>Chromosome-level genome assembly of the viviparous eelpout Zoarces viviparus.</title>
        <authorList>
            <person name="Fuhrmann N."/>
            <person name="Brasseur M.V."/>
            <person name="Bakowski C.E."/>
            <person name="Podsiadlowski L."/>
            <person name="Prost S."/>
            <person name="Krehenwinkel H."/>
            <person name="Mayer C."/>
        </authorList>
    </citation>
    <scope>NUCLEOTIDE SEQUENCE [LARGE SCALE GENOMIC DNA]</scope>
    <source>
        <strain evidence="16">NO-MEL_2022_Ind0_liver</strain>
    </source>
</reference>
<evidence type="ECO:0000256" key="10">
    <source>
        <dbReference type="ARBA" id="ARBA00023319"/>
    </source>
</evidence>
<feature type="compositionally biased region" description="Acidic residues" evidence="11">
    <location>
        <begin position="566"/>
        <end position="575"/>
    </location>
</feature>
<proteinExistence type="inferred from homology"/>
<keyword evidence="8" id="KW-0675">Receptor</keyword>
<dbReference type="InterPro" id="IPR003961">
    <property type="entry name" value="FN3_dom"/>
</dbReference>
<keyword evidence="6 12" id="KW-0472">Membrane</keyword>
<dbReference type="EMBL" id="JBCEZU010000597">
    <property type="protein sequence ID" value="KAK9513809.1"/>
    <property type="molecule type" value="Genomic_DNA"/>
</dbReference>
<dbReference type="AlphaFoldDB" id="A0AAW1DUE8"/>
<evidence type="ECO:0000256" key="2">
    <source>
        <dbReference type="ARBA" id="ARBA00010890"/>
    </source>
</evidence>
<dbReference type="SMART" id="SM00409">
    <property type="entry name" value="IG"/>
    <property type="match status" value="1"/>
</dbReference>
<evidence type="ECO:0000256" key="9">
    <source>
        <dbReference type="ARBA" id="ARBA00023180"/>
    </source>
</evidence>
<feature type="signal peptide" evidence="13">
    <location>
        <begin position="1"/>
        <end position="18"/>
    </location>
</feature>
<feature type="region of interest" description="Disordered" evidence="11">
    <location>
        <begin position="96"/>
        <end position="171"/>
    </location>
</feature>